<dbReference type="GO" id="GO:0005615">
    <property type="term" value="C:extracellular space"/>
    <property type="evidence" value="ECO:0007669"/>
    <property type="project" value="TreeGrafter"/>
</dbReference>
<dbReference type="InParanoid" id="H3DCU4"/>
<dbReference type="STRING" id="99883.ENSTNIP00000018337"/>
<reference evidence="5" key="2">
    <citation type="submission" date="2025-08" db="UniProtKB">
        <authorList>
            <consortium name="Ensembl"/>
        </authorList>
    </citation>
    <scope>IDENTIFICATION</scope>
</reference>
<dbReference type="Pfam" id="PF00094">
    <property type="entry name" value="VWD"/>
    <property type="match status" value="2"/>
</dbReference>
<reference evidence="5" key="3">
    <citation type="submission" date="2025-09" db="UniProtKB">
        <authorList>
            <consortium name="Ensembl"/>
        </authorList>
    </citation>
    <scope>IDENTIFICATION</scope>
</reference>
<feature type="compositionally biased region" description="Acidic residues" evidence="3">
    <location>
        <begin position="122"/>
        <end position="133"/>
    </location>
</feature>
<keyword evidence="6" id="KW-1185">Reference proteome</keyword>
<dbReference type="PANTHER" id="PTHR11339">
    <property type="entry name" value="EXTRACELLULAR MATRIX GLYCOPROTEIN RELATED"/>
    <property type="match status" value="1"/>
</dbReference>
<dbReference type="AlphaFoldDB" id="H3DCU4"/>
<evidence type="ECO:0000313" key="5">
    <source>
        <dbReference type="Ensembl" id="ENSTNIP00000018337.1"/>
    </source>
</evidence>
<dbReference type="GeneTree" id="ENSGT00940000156850"/>
<evidence type="ECO:0000256" key="1">
    <source>
        <dbReference type="ARBA" id="ARBA00023157"/>
    </source>
</evidence>
<dbReference type="Proteomes" id="UP000007303">
    <property type="component" value="Unassembled WGS sequence"/>
</dbReference>
<dbReference type="GO" id="GO:0031012">
    <property type="term" value="C:extracellular matrix"/>
    <property type="evidence" value="ECO:0007669"/>
    <property type="project" value="TreeGrafter"/>
</dbReference>
<dbReference type="Ensembl" id="ENSTNIT00000018562.1">
    <property type="protein sequence ID" value="ENSTNIP00000018337.1"/>
    <property type="gene ID" value="ENSTNIG00000015278.1"/>
</dbReference>
<dbReference type="SMART" id="SM00216">
    <property type="entry name" value="VWD"/>
    <property type="match status" value="1"/>
</dbReference>
<dbReference type="HOGENOM" id="CLU_1144885_0_0_1"/>
<feature type="domain" description="VWFD" evidence="4">
    <location>
        <begin position="55"/>
        <end position="243"/>
    </location>
</feature>
<proteinExistence type="predicted"/>
<accession>H3DCU4</accession>
<name>H3DCU4_TETNG</name>
<keyword evidence="2" id="KW-0325">Glycoprotein</keyword>
<feature type="compositionally biased region" description="Basic and acidic residues" evidence="3">
    <location>
        <begin position="105"/>
        <end position="121"/>
    </location>
</feature>
<evidence type="ECO:0000256" key="3">
    <source>
        <dbReference type="SAM" id="MobiDB-lite"/>
    </source>
</evidence>
<protein>
    <recommendedName>
        <fullName evidence="4">VWFD domain-containing protein</fullName>
    </recommendedName>
</protein>
<dbReference type="InterPro" id="IPR050780">
    <property type="entry name" value="Mucin_vWF_Thrombospondin_sf"/>
</dbReference>
<sequence>FDEEWYTSHCSQKCECEEEDGMGEIECDDEDGCDENAVCLPNQDGDYYCQSTGFGECTITRASEYTTFDSLKYNFNGEHSYVLVKSKNLPPYLQDVYVEGITTRIHDGSDSSEEENSHRSSEEDDDKEEDSDEQGGHHRLHELKIRVYNHTVEFKNKLRVVVDGRHVIPPVSPSAGLKIYKRFLHVYLKSDFGLLVRFNKYGATEIILPHVYRRKLGGMCGNFDQQRQNDWMKPDGTLARNVR</sequence>
<dbReference type="InterPro" id="IPR001846">
    <property type="entry name" value="VWF_type-D"/>
</dbReference>
<dbReference type="PROSITE" id="PS51233">
    <property type="entry name" value="VWFD"/>
    <property type="match status" value="1"/>
</dbReference>
<reference evidence="6" key="1">
    <citation type="journal article" date="2004" name="Nature">
        <title>Genome duplication in the teleost fish Tetraodon nigroviridis reveals the early vertebrate proto-karyotype.</title>
        <authorList>
            <person name="Jaillon O."/>
            <person name="Aury J.-M."/>
            <person name="Brunet F."/>
            <person name="Petit J.-L."/>
            <person name="Stange-Thomann N."/>
            <person name="Mauceli E."/>
            <person name="Bouneau L."/>
            <person name="Fischer C."/>
            <person name="Ozouf-Costaz C."/>
            <person name="Bernot A."/>
            <person name="Nicaud S."/>
            <person name="Jaffe D."/>
            <person name="Fisher S."/>
            <person name="Lutfalla G."/>
            <person name="Dossat C."/>
            <person name="Segurens B."/>
            <person name="Dasilva C."/>
            <person name="Salanoubat M."/>
            <person name="Levy M."/>
            <person name="Boudet N."/>
            <person name="Castellano S."/>
            <person name="Anthouard V."/>
            <person name="Jubin C."/>
            <person name="Castelli V."/>
            <person name="Katinka M."/>
            <person name="Vacherie B."/>
            <person name="Biemont C."/>
            <person name="Skalli Z."/>
            <person name="Cattolico L."/>
            <person name="Poulain J."/>
            <person name="De Berardinis V."/>
            <person name="Cruaud C."/>
            <person name="Duprat S."/>
            <person name="Brottier P."/>
            <person name="Coutanceau J.-P."/>
            <person name="Gouzy J."/>
            <person name="Parra G."/>
            <person name="Lardier G."/>
            <person name="Chapple C."/>
            <person name="McKernan K.J."/>
            <person name="McEwan P."/>
            <person name="Bosak S."/>
            <person name="Kellis M."/>
            <person name="Volff J.-N."/>
            <person name="Guigo R."/>
            <person name="Zody M.C."/>
            <person name="Mesirov J."/>
            <person name="Lindblad-Toh K."/>
            <person name="Birren B."/>
            <person name="Nusbaum C."/>
            <person name="Kahn D."/>
            <person name="Robinson-Rechavi M."/>
            <person name="Laudet V."/>
            <person name="Schachter V."/>
            <person name="Quetier F."/>
            <person name="Saurin W."/>
            <person name="Scarpelli C."/>
            <person name="Wincker P."/>
            <person name="Lander E.S."/>
            <person name="Weissenbach J."/>
            <person name="Roest Crollius H."/>
        </authorList>
    </citation>
    <scope>NUCLEOTIDE SEQUENCE [LARGE SCALE GENOMIC DNA]</scope>
</reference>
<organism evidence="5 6">
    <name type="scientific">Tetraodon nigroviridis</name>
    <name type="common">Spotted green pufferfish</name>
    <name type="synonym">Chelonodon nigroviridis</name>
    <dbReference type="NCBI Taxonomy" id="99883"/>
    <lineage>
        <taxon>Eukaryota</taxon>
        <taxon>Metazoa</taxon>
        <taxon>Chordata</taxon>
        <taxon>Craniata</taxon>
        <taxon>Vertebrata</taxon>
        <taxon>Euteleostomi</taxon>
        <taxon>Actinopterygii</taxon>
        <taxon>Neopterygii</taxon>
        <taxon>Teleostei</taxon>
        <taxon>Neoteleostei</taxon>
        <taxon>Acanthomorphata</taxon>
        <taxon>Eupercaria</taxon>
        <taxon>Tetraodontiformes</taxon>
        <taxon>Tetradontoidea</taxon>
        <taxon>Tetraodontidae</taxon>
        <taxon>Tetraodon</taxon>
    </lineage>
</organism>
<evidence type="ECO:0000313" key="6">
    <source>
        <dbReference type="Proteomes" id="UP000007303"/>
    </source>
</evidence>
<evidence type="ECO:0000259" key="4">
    <source>
        <dbReference type="PROSITE" id="PS51233"/>
    </source>
</evidence>
<dbReference type="PANTHER" id="PTHR11339:SF373">
    <property type="entry name" value="VWFD DOMAIN-CONTAINING PROTEIN"/>
    <property type="match status" value="1"/>
</dbReference>
<evidence type="ECO:0000256" key="2">
    <source>
        <dbReference type="ARBA" id="ARBA00023180"/>
    </source>
</evidence>
<feature type="region of interest" description="Disordered" evidence="3">
    <location>
        <begin position="105"/>
        <end position="140"/>
    </location>
</feature>
<keyword evidence="1" id="KW-1015">Disulfide bond</keyword>
<dbReference type="OMA" id="CEEEDGM"/>